<dbReference type="Proteomes" id="UP000774617">
    <property type="component" value="Unassembled WGS sequence"/>
</dbReference>
<feature type="compositionally biased region" description="Basic and acidic residues" evidence="3">
    <location>
        <begin position="115"/>
        <end position="144"/>
    </location>
</feature>
<dbReference type="Pfam" id="PF00076">
    <property type="entry name" value="RRM_1"/>
    <property type="match status" value="1"/>
</dbReference>
<dbReference type="PANTHER" id="PTHR23236:SF95">
    <property type="entry name" value="NUCLEOLAR PROTEIN 13"/>
    <property type="match status" value="1"/>
</dbReference>
<dbReference type="SUPFAM" id="SSF54928">
    <property type="entry name" value="RNA-binding domain, RBD"/>
    <property type="match status" value="1"/>
</dbReference>
<dbReference type="InterPro" id="IPR012677">
    <property type="entry name" value="Nucleotide-bd_a/b_plait_sf"/>
</dbReference>
<evidence type="ECO:0000313" key="5">
    <source>
        <dbReference type="EMBL" id="KAH7053099.1"/>
    </source>
</evidence>
<feature type="compositionally biased region" description="Basic and acidic residues" evidence="3">
    <location>
        <begin position="78"/>
        <end position="93"/>
    </location>
</feature>
<feature type="region of interest" description="Disordered" evidence="3">
    <location>
        <begin position="397"/>
        <end position="467"/>
    </location>
</feature>
<accession>A0ABQ8GGN1</accession>
<keyword evidence="6" id="KW-1185">Reference proteome</keyword>
<dbReference type="InterPro" id="IPR035979">
    <property type="entry name" value="RBD_domain_sf"/>
</dbReference>
<dbReference type="Gene3D" id="3.30.70.330">
    <property type="match status" value="2"/>
</dbReference>
<dbReference type="PANTHER" id="PTHR23236">
    <property type="entry name" value="EUKARYOTIC TRANSLATION INITIATION FACTOR 4B/4H"/>
    <property type="match status" value="1"/>
</dbReference>
<feature type="domain" description="RRM" evidence="4">
    <location>
        <begin position="145"/>
        <end position="235"/>
    </location>
</feature>
<keyword evidence="1 2" id="KW-0694">RNA-binding</keyword>
<feature type="region of interest" description="Disordered" evidence="3">
    <location>
        <begin position="234"/>
        <end position="255"/>
    </location>
</feature>
<feature type="compositionally biased region" description="Low complexity" evidence="3">
    <location>
        <begin position="95"/>
        <end position="111"/>
    </location>
</feature>
<dbReference type="SMART" id="SM00360">
    <property type="entry name" value="RRM"/>
    <property type="match status" value="2"/>
</dbReference>
<reference evidence="5 6" key="1">
    <citation type="journal article" date="2021" name="Nat. Commun.">
        <title>Genetic determinants of endophytism in the Arabidopsis root mycobiome.</title>
        <authorList>
            <person name="Mesny F."/>
            <person name="Miyauchi S."/>
            <person name="Thiergart T."/>
            <person name="Pickel B."/>
            <person name="Atanasova L."/>
            <person name="Karlsson M."/>
            <person name="Huettel B."/>
            <person name="Barry K.W."/>
            <person name="Haridas S."/>
            <person name="Chen C."/>
            <person name="Bauer D."/>
            <person name="Andreopoulos W."/>
            <person name="Pangilinan J."/>
            <person name="LaButti K."/>
            <person name="Riley R."/>
            <person name="Lipzen A."/>
            <person name="Clum A."/>
            <person name="Drula E."/>
            <person name="Henrissat B."/>
            <person name="Kohler A."/>
            <person name="Grigoriev I.V."/>
            <person name="Martin F.M."/>
            <person name="Hacquard S."/>
        </authorList>
    </citation>
    <scope>NUCLEOTIDE SEQUENCE [LARGE SCALE GENOMIC DNA]</scope>
    <source>
        <strain evidence="5 6">MPI-SDFR-AT-0080</strain>
    </source>
</reference>
<dbReference type="EMBL" id="JAGTJR010000010">
    <property type="protein sequence ID" value="KAH7053099.1"/>
    <property type="molecule type" value="Genomic_DNA"/>
</dbReference>
<gene>
    <name evidence="5" type="ORF">B0J12DRAFT_571658</name>
</gene>
<evidence type="ECO:0000313" key="6">
    <source>
        <dbReference type="Proteomes" id="UP000774617"/>
    </source>
</evidence>
<evidence type="ECO:0000256" key="3">
    <source>
        <dbReference type="SAM" id="MobiDB-lite"/>
    </source>
</evidence>
<evidence type="ECO:0000259" key="4">
    <source>
        <dbReference type="PROSITE" id="PS50102"/>
    </source>
</evidence>
<dbReference type="PROSITE" id="PS50102">
    <property type="entry name" value="RRM"/>
    <property type="match status" value="2"/>
</dbReference>
<dbReference type="InterPro" id="IPR000504">
    <property type="entry name" value="RRM_dom"/>
</dbReference>
<protein>
    <recommendedName>
        <fullName evidence="4">RRM domain-containing protein</fullName>
    </recommendedName>
</protein>
<proteinExistence type="predicted"/>
<feature type="compositionally biased region" description="Basic residues" evidence="3">
    <location>
        <begin position="422"/>
        <end position="432"/>
    </location>
</feature>
<comment type="caution">
    <text evidence="5">The sequence shown here is derived from an EMBL/GenBank/DDBJ whole genome shotgun (WGS) entry which is preliminary data.</text>
</comment>
<name>A0ABQ8GGN1_9PEZI</name>
<organism evidence="5 6">
    <name type="scientific">Macrophomina phaseolina</name>
    <dbReference type="NCBI Taxonomy" id="35725"/>
    <lineage>
        <taxon>Eukaryota</taxon>
        <taxon>Fungi</taxon>
        <taxon>Dikarya</taxon>
        <taxon>Ascomycota</taxon>
        <taxon>Pezizomycotina</taxon>
        <taxon>Dothideomycetes</taxon>
        <taxon>Dothideomycetes incertae sedis</taxon>
        <taxon>Botryosphaeriales</taxon>
        <taxon>Botryosphaeriaceae</taxon>
        <taxon>Macrophomina</taxon>
    </lineage>
</organism>
<feature type="region of interest" description="Disordered" evidence="3">
    <location>
        <begin position="1"/>
        <end position="151"/>
    </location>
</feature>
<sequence>MATTTAVEISKKEKKKDKNERKEKKEKKEKKTKTESESPAEVAPKSSKDSPSSSKKRKRSALPEDGELEVDITAPEPLSKREQRLAKKGKLDPNTKASKAPKPSTASSEPADSADSDKEDGAGKDSQPADKKQQKDKPKKEKSPHGIWIGNLPWTATRDTLRQFLADRAGIAEERITRIHMPPPDKAVAARMTIKPHNKGFAYVDFDGAGAVQAAIDASEALMGGRAVLIKDASNFEGRPQRPKEGEGGAEGGTQDALTKFSKTAATQLGGGKEPSKRVFVGNLSFATTKDDLIAHYSKCGEVADVHVATFQDTGKCKGYAWVTFEELDAAAAAVAGYTLIPIDDDSDEEMEDAENADGADKKKRKRKTRKWFVNRLEGRDLRVEYAEDASTRYKKRFGKERDAAAGGSGGEELGEVDSAKHQPRHKGKREPRKVDARSIKPGAALANAPRASGAIVEGTGKKITFD</sequence>
<evidence type="ECO:0000256" key="2">
    <source>
        <dbReference type="PROSITE-ProRule" id="PRU00176"/>
    </source>
</evidence>
<feature type="domain" description="RRM" evidence="4">
    <location>
        <begin position="277"/>
        <end position="389"/>
    </location>
</feature>
<evidence type="ECO:0000256" key="1">
    <source>
        <dbReference type="ARBA" id="ARBA00022884"/>
    </source>
</evidence>